<dbReference type="CDD" id="cd16104">
    <property type="entry name" value="Ubl_USP14_like"/>
    <property type="match status" value="1"/>
</dbReference>
<dbReference type="GO" id="GO:0070628">
    <property type="term" value="F:proteasome binding"/>
    <property type="evidence" value="ECO:0007669"/>
    <property type="project" value="TreeGrafter"/>
</dbReference>
<evidence type="ECO:0000256" key="1">
    <source>
        <dbReference type="ARBA" id="ARBA00000707"/>
    </source>
</evidence>
<reference evidence="10 11" key="1">
    <citation type="journal article" date="2013" name="MBio">
        <title>Genome sequencing of the plant pathogen Taphrina deformans, the causal agent of peach leaf curl.</title>
        <authorList>
            <person name="Cisse O.H."/>
            <person name="Almeida J.M.G.C.F."/>
            <person name="Fonseca A."/>
            <person name="Kumar A.A."/>
            <person name="Salojaervi J."/>
            <person name="Overmyer K."/>
            <person name="Hauser P.M."/>
            <person name="Pagni M."/>
        </authorList>
    </citation>
    <scope>NUCLEOTIDE SEQUENCE [LARGE SCALE GENOMIC DNA]</scope>
    <source>
        <strain evidence="11">PYCC 5710 / ATCC 11124 / CBS 356.35 / IMI 108563 / JCM 9778 / NBRC 8474</strain>
    </source>
</reference>
<evidence type="ECO:0000256" key="3">
    <source>
        <dbReference type="ARBA" id="ARBA00022786"/>
    </source>
</evidence>
<dbReference type="Pfam" id="PF00240">
    <property type="entry name" value="ubiquitin"/>
    <property type="match status" value="1"/>
</dbReference>
<dbReference type="OrthoDB" id="333239at2759"/>
<evidence type="ECO:0000256" key="4">
    <source>
        <dbReference type="ARBA" id="ARBA00022801"/>
    </source>
</evidence>
<sequence length="489" mass="54240">MTVIPVTIKWAGQKPFEVEVDTEESGATLKMQIYSITGVETDRQKLLVKGGALKDDQDMSKLGLKPKQTLMLMGSASELPQAPTQKIVFMEDMDESELAMASKSPPGLQNLGNTCYMNSTLQLLRAIPELQTELGNFSGANLTGSLRDLYKSMDKTSESFPPAMFLQALRNVYPQFAQQSRSGMGFAQQDAEECWSQIIYTLRQNLKASTGSVSGAESSLDTFMSGRMKTIMTCAESDAEPVVETQEPFVKLNCHIGSTTNYMIDGIRDSLTDQIEKHSDVLDRNATFIKKSSVSRLPKYLNVNFVRFFFKTGIQKKAKILRKVGFPFELDATELCTDDLRQKIAPIRDRVRELQKAEEDAERARKRTKTQLTDEGASSSEISAKMDTMGASSDKPDLQKEVDSLLTEEMKNDTGANNCGLYELIGVLTHSGASADSGHYQAWMKAPMGDDWYRFNDDKVTVVSKEKIEGLAGGGESDSIYIGLYKSKF</sequence>
<dbReference type="GO" id="GO:0061136">
    <property type="term" value="P:regulation of proteasomal protein catabolic process"/>
    <property type="evidence" value="ECO:0007669"/>
    <property type="project" value="TreeGrafter"/>
</dbReference>
<feature type="domain" description="Ubiquitin-like" evidence="8">
    <location>
        <begin position="4"/>
        <end position="73"/>
    </location>
</feature>
<evidence type="ECO:0000256" key="7">
    <source>
        <dbReference type="SAM" id="MobiDB-lite"/>
    </source>
</evidence>
<evidence type="ECO:0000259" key="8">
    <source>
        <dbReference type="PROSITE" id="PS50053"/>
    </source>
</evidence>
<evidence type="ECO:0000256" key="5">
    <source>
        <dbReference type="ARBA" id="ARBA00022807"/>
    </source>
</evidence>
<dbReference type="InterPro" id="IPR029071">
    <property type="entry name" value="Ubiquitin-like_domsf"/>
</dbReference>
<evidence type="ECO:0000313" key="10">
    <source>
        <dbReference type="EMBL" id="CCG81850.1"/>
    </source>
</evidence>
<dbReference type="PROSITE" id="PS00973">
    <property type="entry name" value="USP_2"/>
    <property type="match status" value="1"/>
</dbReference>
<feature type="compositionally biased region" description="Polar residues" evidence="7">
    <location>
        <begin position="370"/>
        <end position="382"/>
    </location>
</feature>
<dbReference type="InterPro" id="IPR000626">
    <property type="entry name" value="Ubiquitin-like_dom"/>
</dbReference>
<dbReference type="InterPro" id="IPR001394">
    <property type="entry name" value="Peptidase_C19_UCH"/>
</dbReference>
<comment type="catalytic activity">
    <reaction evidence="1 6">
        <text>Thiol-dependent hydrolysis of ester, thioester, amide, peptide and isopeptide bonds formed by the C-terminal Gly of ubiquitin (a 76-residue protein attached to proteins as an intracellular targeting signal).</text>
        <dbReference type="EC" id="3.4.19.12"/>
    </reaction>
</comment>
<accession>R4X8U6</accession>
<dbReference type="PANTHER" id="PTHR43982:SF1">
    <property type="entry name" value="UBIQUITIN CARBOXYL-TERMINAL HYDROLASE 14"/>
    <property type="match status" value="1"/>
</dbReference>
<feature type="domain" description="USP" evidence="9">
    <location>
        <begin position="106"/>
        <end position="488"/>
    </location>
</feature>
<dbReference type="GO" id="GO:0016579">
    <property type="term" value="P:protein deubiquitination"/>
    <property type="evidence" value="ECO:0007669"/>
    <property type="project" value="InterPro"/>
</dbReference>
<evidence type="ECO:0000313" key="11">
    <source>
        <dbReference type="Proteomes" id="UP000013776"/>
    </source>
</evidence>
<comment type="caution">
    <text evidence="10">The sequence shown here is derived from an EMBL/GenBank/DDBJ whole genome shotgun (WGS) entry which is preliminary data.</text>
</comment>
<dbReference type="CDD" id="cd02657">
    <property type="entry name" value="Peptidase_C19A"/>
    <property type="match status" value="1"/>
</dbReference>
<comment type="similarity">
    <text evidence="6">Belongs to the peptidase C19 family.</text>
</comment>
<gene>
    <name evidence="10" type="ORF">TAPDE_001723</name>
</gene>
<dbReference type="EMBL" id="CAHR02000061">
    <property type="protein sequence ID" value="CCG81850.1"/>
    <property type="molecule type" value="Genomic_DNA"/>
</dbReference>
<evidence type="ECO:0000256" key="6">
    <source>
        <dbReference type="RuleBase" id="RU366025"/>
    </source>
</evidence>
<dbReference type="Proteomes" id="UP000013776">
    <property type="component" value="Unassembled WGS sequence"/>
</dbReference>
<dbReference type="SUPFAM" id="SSF54236">
    <property type="entry name" value="Ubiquitin-like"/>
    <property type="match status" value="1"/>
</dbReference>
<keyword evidence="11" id="KW-1185">Reference proteome</keyword>
<keyword evidence="3 6" id="KW-0833">Ubl conjugation pathway</keyword>
<dbReference type="SUPFAM" id="SSF54001">
    <property type="entry name" value="Cysteine proteinases"/>
    <property type="match status" value="1"/>
</dbReference>
<feature type="region of interest" description="Disordered" evidence="7">
    <location>
        <begin position="355"/>
        <end position="397"/>
    </location>
</feature>
<proteinExistence type="inferred from homology"/>
<keyword evidence="5 6" id="KW-0788">Thiol protease</keyword>
<dbReference type="InterPro" id="IPR044635">
    <property type="entry name" value="UBP14-like"/>
</dbReference>
<dbReference type="InterPro" id="IPR018200">
    <property type="entry name" value="USP_CS"/>
</dbReference>
<organism evidence="10 11">
    <name type="scientific">Taphrina deformans (strain PYCC 5710 / ATCC 11124 / CBS 356.35 / IMI 108563 / JCM 9778 / NBRC 8474)</name>
    <name type="common">Peach leaf curl fungus</name>
    <name type="synonym">Lalaria deformans</name>
    <dbReference type="NCBI Taxonomy" id="1097556"/>
    <lineage>
        <taxon>Eukaryota</taxon>
        <taxon>Fungi</taxon>
        <taxon>Dikarya</taxon>
        <taxon>Ascomycota</taxon>
        <taxon>Taphrinomycotina</taxon>
        <taxon>Taphrinomycetes</taxon>
        <taxon>Taphrinales</taxon>
        <taxon>Taphrinaceae</taxon>
        <taxon>Taphrina</taxon>
    </lineage>
</organism>
<evidence type="ECO:0000256" key="2">
    <source>
        <dbReference type="ARBA" id="ARBA00022670"/>
    </source>
</evidence>
<dbReference type="GO" id="GO:0043161">
    <property type="term" value="P:proteasome-mediated ubiquitin-dependent protein catabolic process"/>
    <property type="evidence" value="ECO:0007669"/>
    <property type="project" value="InterPro"/>
</dbReference>
<dbReference type="VEuPathDB" id="FungiDB:TAPDE_001723"/>
<dbReference type="SMART" id="SM00213">
    <property type="entry name" value="UBQ"/>
    <property type="match status" value="1"/>
</dbReference>
<keyword evidence="4 6" id="KW-0378">Hydrolase</keyword>
<dbReference type="Gene3D" id="3.10.20.90">
    <property type="entry name" value="Phosphatidylinositol 3-kinase Catalytic Subunit, Chain A, domain 1"/>
    <property type="match status" value="1"/>
</dbReference>
<name>R4X8U6_TAPDE</name>
<evidence type="ECO:0000259" key="9">
    <source>
        <dbReference type="PROSITE" id="PS50235"/>
    </source>
</evidence>
<protein>
    <recommendedName>
        <fullName evidence="6">Ubiquitin carboxyl-terminal hydrolase</fullName>
        <ecNumber evidence="6">3.4.19.12</ecNumber>
    </recommendedName>
</protein>
<dbReference type="PANTHER" id="PTHR43982">
    <property type="entry name" value="UBIQUITIN CARBOXYL-TERMINAL HYDROLASE"/>
    <property type="match status" value="1"/>
</dbReference>
<dbReference type="eggNOG" id="KOG1872">
    <property type="taxonomic scope" value="Eukaryota"/>
</dbReference>
<dbReference type="GO" id="GO:0004843">
    <property type="term" value="F:cysteine-type deubiquitinase activity"/>
    <property type="evidence" value="ECO:0007669"/>
    <property type="project" value="UniProtKB-UniRule"/>
</dbReference>
<keyword evidence="2 6" id="KW-0645">Protease</keyword>
<dbReference type="InterPro" id="IPR028889">
    <property type="entry name" value="USP"/>
</dbReference>
<dbReference type="PROSITE" id="PS00972">
    <property type="entry name" value="USP_1"/>
    <property type="match status" value="1"/>
</dbReference>
<dbReference type="PROSITE" id="PS50053">
    <property type="entry name" value="UBIQUITIN_2"/>
    <property type="match status" value="1"/>
</dbReference>
<dbReference type="AlphaFoldDB" id="R4X8U6"/>
<dbReference type="InterPro" id="IPR038765">
    <property type="entry name" value="Papain-like_cys_pep_sf"/>
</dbReference>
<dbReference type="Gene3D" id="3.90.70.10">
    <property type="entry name" value="Cysteine proteinases"/>
    <property type="match status" value="1"/>
</dbReference>
<dbReference type="STRING" id="1097556.R4X8U6"/>
<dbReference type="PROSITE" id="PS50235">
    <property type="entry name" value="USP_3"/>
    <property type="match status" value="1"/>
</dbReference>
<dbReference type="Pfam" id="PF00443">
    <property type="entry name" value="UCH"/>
    <property type="match status" value="1"/>
</dbReference>
<dbReference type="EC" id="3.4.19.12" evidence="6"/>